<comment type="caution">
    <text evidence="1">The sequence shown here is derived from an EMBL/GenBank/DDBJ whole genome shotgun (WGS) entry which is preliminary data.</text>
</comment>
<protein>
    <submittedName>
        <fullName evidence="1">Uncharacterized protein</fullName>
    </submittedName>
</protein>
<reference evidence="1" key="1">
    <citation type="submission" date="2019-08" db="EMBL/GenBank/DDBJ databases">
        <authorList>
            <person name="Kucharzyk K."/>
            <person name="Murdoch R.W."/>
            <person name="Higgins S."/>
            <person name="Loffler F."/>
        </authorList>
    </citation>
    <scope>NUCLEOTIDE SEQUENCE</scope>
</reference>
<organism evidence="1">
    <name type="scientific">bioreactor metagenome</name>
    <dbReference type="NCBI Taxonomy" id="1076179"/>
    <lineage>
        <taxon>unclassified sequences</taxon>
        <taxon>metagenomes</taxon>
        <taxon>ecological metagenomes</taxon>
    </lineage>
</organism>
<accession>A0A645CJ45</accession>
<proteinExistence type="predicted"/>
<dbReference type="EMBL" id="VSSQ01027600">
    <property type="protein sequence ID" value="MPM76928.1"/>
    <property type="molecule type" value="Genomic_DNA"/>
</dbReference>
<sequence length="85" mass="9565">MRINGSGETLSVFFEVHIISPHINNRILYTPQIDSVWHLNDPYTTASLGLYRGRGNANCGVAPDAIFAFNHTIPTTFFYNAHEKL</sequence>
<name>A0A645CJ45_9ZZZZ</name>
<evidence type="ECO:0000313" key="1">
    <source>
        <dbReference type="EMBL" id="MPM76928.1"/>
    </source>
</evidence>
<gene>
    <name evidence="1" type="ORF">SDC9_123927</name>
</gene>
<dbReference type="AlphaFoldDB" id="A0A645CJ45"/>